<dbReference type="InterPro" id="IPR050490">
    <property type="entry name" value="Bact_solute-bd_prot1"/>
</dbReference>
<evidence type="ECO:0008006" key="5">
    <source>
        <dbReference type="Google" id="ProtNLM"/>
    </source>
</evidence>
<evidence type="ECO:0000313" key="4">
    <source>
        <dbReference type="Proteomes" id="UP000677918"/>
    </source>
</evidence>
<dbReference type="EMBL" id="BOVK01000052">
    <property type="protein sequence ID" value="GIQ70597.1"/>
    <property type="molecule type" value="Genomic_DNA"/>
</dbReference>
<evidence type="ECO:0000256" key="1">
    <source>
        <dbReference type="SAM" id="MobiDB-lite"/>
    </source>
</evidence>
<evidence type="ECO:0000313" key="3">
    <source>
        <dbReference type="EMBL" id="GIQ70597.1"/>
    </source>
</evidence>
<protein>
    <recommendedName>
        <fullName evidence="5">Carbohydrate ABC transporter substrate-binding protein (CUT1 family)</fullName>
    </recommendedName>
</protein>
<name>A0A8J4M3Z1_9BACL</name>
<dbReference type="Gene3D" id="3.40.190.10">
    <property type="entry name" value="Periplasmic binding protein-like II"/>
    <property type="match status" value="2"/>
</dbReference>
<organism evidence="3 4">
    <name type="scientific">Xylanibacillus composti</name>
    <dbReference type="NCBI Taxonomy" id="1572762"/>
    <lineage>
        <taxon>Bacteria</taxon>
        <taxon>Bacillati</taxon>
        <taxon>Bacillota</taxon>
        <taxon>Bacilli</taxon>
        <taxon>Bacillales</taxon>
        <taxon>Paenibacillaceae</taxon>
        <taxon>Xylanibacillus</taxon>
    </lineage>
</organism>
<sequence>MKKKTMFTLLIVIMSAVMVLSACTSNNGGAENAADGAGSNAADSNGLSDADARVDSGTGVKPVTFTQYVNYDWFTAPTWIERPHAAWMTENLGVEVVPVQSNGAAAQKLNSMIVANELPDAIVLDRGKDVERLVEAGRLVALDPYLEKYPEFVETIGAETLNMLRSADGKLYQIPNWFISGDNGNGNAAYLVNKKIYKELGSPTLETWSDLEAYLQRVKAEHPDVVPLDFGEIRDGSELQMLGMLYSGAANGATPAFLSPSGVFGIPNGNELTSIYKDPAFKDAATFASRLFRSGLTSQDVFTQTRDQILEKLKNGKVAVFGAYDAVVEGIGREANNLLQAEDPEAGYDVIWPFHKEGVDKNQVFPSGYNTLGWNVNVITTNAEDPEAIFSFMNWAISEEGQRIFFFGPPGLFYDEVVGGVPVPNEAYINRDPKAYDEMKIGEFNWYGHTSYVDTTKAKREEYLPEEAQDWTTIAQSEVSFKTSRNMTEFSNLDPLPNSNEGIIMQRLKDHYKQAIPKIIFSKSDEEVAQQIEEAAREADRLGYQEILDWKTAKWQQNLELMGQK</sequence>
<dbReference type="Proteomes" id="UP000677918">
    <property type="component" value="Unassembled WGS sequence"/>
</dbReference>
<reference evidence="3" key="1">
    <citation type="submission" date="2021-04" db="EMBL/GenBank/DDBJ databases">
        <title>Draft genome sequence of Xylanibacillus composti strain K13.</title>
        <authorList>
            <person name="Uke A."/>
            <person name="Chhe C."/>
            <person name="Baramee S."/>
            <person name="Kosugi A."/>
        </authorList>
    </citation>
    <scope>NUCLEOTIDE SEQUENCE</scope>
    <source>
        <strain evidence="3">K13</strain>
    </source>
</reference>
<dbReference type="PANTHER" id="PTHR43649">
    <property type="entry name" value="ARABINOSE-BINDING PROTEIN-RELATED"/>
    <property type="match status" value="1"/>
</dbReference>
<dbReference type="PROSITE" id="PS51257">
    <property type="entry name" value="PROKAR_LIPOPROTEIN"/>
    <property type="match status" value="1"/>
</dbReference>
<feature type="region of interest" description="Disordered" evidence="1">
    <location>
        <begin position="30"/>
        <end position="53"/>
    </location>
</feature>
<dbReference type="RefSeq" id="WP_244865224.1">
    <property type="nucleotide sequence ID" value="NZ_BOVK01000052.1"/>
</dbReference>
<keyword evidence="2" id="KW-0732">Signal</keyword>
<dbReference type="InterPro" id="IPR006059">
    <property type="entry name" value="SBP"/>
</dbReference>
<evidence type="ECO:0000256" key="2">
    <source>
        <dbReference type="SAM" id="SignalP"/>
    </source>
</evidence>
<dbReference type="SUPFAM" id="SSF53850">
    <property type="entry name" value="Periplasmic binding protein-like II"/>
    <property type="match status" value="1"/>
</dbReference>
<feature type="chain" id="PRO_5038350032" description="Carbohydrate ABC transporter substrate-binding protein (CUT1 family)" evidence="2">
    <location>
        <begin position="25"/>
        <end position="565"/>
    </location>
</feature>
<dbReference type="AlphaFoldDB" id="A0A8J4M3Z1"/>
<gene>
    <name evidence="3" type="ORF">XYCOK13_34210</name>
</gene>
<comment type="caution">
    <text evidence="3">The sequence shown here is derived from an EMBL/GenBank/DDBJ whole genome shotgun (WGS) entry which is preliminary data.</text>
</comment>
<dbReference type="Pfam" id="PF01547">
    <property type="entry name" value="SBP_bac_1"/>
    <property type="match status" value="1"/>
</dbReference>
<proteinExistence type="predicted"/>
<accession>A0A8J4M3Z1</accession>
<keyword evidence="4" id="KW-1185">Reference proteome</keyword>
<feature type="compositionally biased region" description="Low complexity" evidence="1">
    <location>
        <begin position="30"/>
        <end position="46"/>
    </location>
</feature>
<feature type="signal peptide" evidence="2">
    <location>
        <begin position="1"/>
        <end position="24"/>
    </location>
</feature>